<proteinExistence type="predicted"/>
<dbReference type="AlphaFoldDB" id="A0AAE4GCL5"/>
<accession>A0AAE4GCL5</accession>
<protein>
    <submittedName>
        <fullName evidence="1">Uncharacterized protein</fullName>
    </submittedName>
</protein>
<dbReference type="RefSeq" id="WP_310835918.1">
    <property type="nucleotide sequence ID" value="NZ_JAVLSM010000002.1"/>
</dbReference>
<sequence>MSIADLQEDLKFSLRDSAEVFDEDDAFARLLRTAALAFNDERPRTLFAEVSILMGVDTYPAPPNMYRYKAGMWGRNCRLQTWDPGWPGAAPDFVAIEEDSANGPVKLLRLDAMPTYLHLQAFGSTFGFYYLASHHIDEQASKTTISPGDRDLLILRAQAEAMREMVMRNIKKPVQQRDGLNSAPKNMTPSAFYDKLMEEWTRRVRRLAA</sequence>
<gene>
    <name evidence="1" type="ORF">RJN63_21155</name>
</gene>
<evidence type="ECO:0000313" key="1">
    <source>
        <dbReference type="EMBL" id="MDT0339357.1"/>
    </source>
</evidence>
<organism evidence="1">
    <name type="scientific">Herbaspirillum huttiense subsp. nephrolepidis</name>
    <dbReference type="NCBI Taxonomy" id="3075126"/>
    <lineage>
        <taxon>Bacteria</taxon>
        <taxon>Pseudomonadati</taxon>
        <taxon>Pseudomonadota</taxon>
        <taxon>Betaproteobacteria</taxon>
        <taxon>Burkholderiales</taxon>
        <taxon>Oxalobacteraceae</taxon>
        <taxon>Herbaspirillum</taxon>
    </lineage>
</organism>
<comment type="caution">
    <text evidence="1">The sequence shown here is derived from an EMBL/GenBank/DDBJ whole genome shotgun (WGS) entry which is preliminary data.</text>
</comment>
<name>A0AAE4GCL5_9BURK</name>
<dbReference type="EMBL" id="JAVRAA010000012">
    <property type="protein sequence ID" value="MDT0339357.1"/>
    <property type="molecule type" value="Genomic_DNA"/>
</dbReference>
<reference evidence="1" key="1">
    <citation type="submission" date="2023-02" db="EMBL/GenBank/DDBJ databases">
        <title>Description of Herbaspirillum huttiense subsp. nephrolepsisexaltata and Herbaspirillum huttiense subsp. lycopersicon.</title>
        <authorList>
            <person name="Poudel M."/>
            <person name="Sharma A."/>
            <person name="Goss E."/>
            <person name="Tapia J.H."/>
            <person name="Harmon C.M."/>
            <person name="Jones J.B."/>
        </authorList>
    </citation>
    <scope>NUCLEOTIDE SEQUENCE</scope>
    <source>
        <strain evidence="1">NC40101</strain>
    </source>
</reference>